<dbReference type="EMBL" id="KQ030582">
    <property type="protein sequence ID" value="KJZ71245.1"/>
    <property type="molecule type" value="Genomic_DNA"/>
</dbReference>
<keyword evidence="2" id="KW-0442">Lipid degradation</keyword>
<keyword evidence="6" id="KW-1185">Reference proteome</keyword>
<dbReference type="InterPro" id="IPR044294">
    <property type="entry name" value="Lipase-like"/>
</dbReference>
<evidence type="ECO:0000259" key="4">
    <source>
        <dbReference type="Pfam" id="PF05057"/>
    </source>
</evidence>
<feature type="compositionally biased region" description="Basic and acidic residues" evidence="3">
    <location>
        <begin position="797"/>
        <end position="806"/>
    </location>
</feature>
<protein>
    <recommendedName>
        <fullName evidence="4">DUF676 domain-containing protein</fullName>
    </recommendedName>
</protein>
<dbReference type="AlphaFoldDB" id="A0A0F7ZLL9"/>
<keyword evidence="2" id="KW-0443">Lipid metabolism</keyword>
<dbReference type="Pfam" id="PF05057">
    <property type="entry name" value="DUF676"/>
    <property type="match status" value="2"/>
</dbReference>
<evidence type="ECO:0000256" key="2">
    <source>
        <dbReference type="ARBA" id="ARBA00022963"/>
    </source>
</evidence>
<dbReference type="PANTHER" id="PTHR12482:SF62">
    <property type="entry name" value="LIPASE ROG1-RELATED"/>
    <property type="match status" value="1"/>
</dbReference>
<dbReference type="PANTHER" id="PTHR12482">
    <property type="entry name" value="LIPASE ROG1-RELATED-RELATED"/>
    <property type="match status" value="1"/>
</dbReference>
<dbReference type="GO" id="GO:0047372">
    <property type="term" value="F:monoacylglycerol lipase activity"/>
    <property type="evidence" value="ECO:0007669"/>
    <property type="project" value="TreeGrafter"/>
</dbReference>
<dbReference type="InterPro" id="IPR016445">
    <property type="entry name" value="Rog1_fam"/>
</dbReference>
<reference evidence="5 6" key="1">
    <citation type="journal article" date="2014" name="Genome Biol. Evol.">
        <title>Comparative genomics and transcriptomics analyses reveal divergent lifestyle features of nematode endoparasitic fungus Hirsutella minnesotensis.</title>
        <authorList>
            <person name="Lai Y."/>
            <person name="Liu K."/>
            <person name="Zhang X."/>
            <person name="Zhang X."/>
            <person name="Li K."/>
            <person name="Wang N."/>
            <person name="Shu C."/>
            <person name="Wu Y."/>
            <person name="Wang C."/>
            <person name="Bushley K.E."/>
            <person name="Xiang M."/>
            <person name="Liu X."/>
        </authorList>
    </citation>
    <scope>NUCLEOTIDE SEQUENCE [LARGE SCALE GENOMIC DNA]</scope>
    <source>
        <strain evidence="5 6">3608</strain>
    </source>
</reference>
<evidence type="ECO:0000256" key="3">
    <source>
        <dbReference type="SAM" id="MobiDB-lite"/>
    </source>
</evidence>
<dbReference type="PIRSF" id="PIRSF005412">
    <property type="entry name" value="UCP005412_abhydr"/>
    <property type="match status" value="1"/>
</dbReference>
<feature type="domain" description="DUF676" evidence="4">
    <location>
        <begin position="366"/>
        <end position="513"/>
    </location>
</feature>
<dbReference type="OrthoDB" id="5368485at2759"/>
<sequence length="839" mass="93543">MLYIHQVGSVKVGEVVRYTITYTPSKDTLPPPDKFHVRIRNTEAVALRAAIIPGPYLLSVCAYPTVYDPFKKLENPEVYGVPQFEPQVKAGSSWEGDLLIPRHVSQAVSSSSHYFSDEGKDAKSVSWVIEIISQTVFAKSASVGYDVSVSSNTQYLETSISNLLSVSNRRPGKLEDHQRHMRETGSPSPLLNSGVFSEAISLKVEDTAMLWSSPSLVNADHQKPSQRYNNDTNGNASPKAKQKKVHLVILTHGLQCNLTADMLFLKETIDAAARQARQDGSAADDEEIIVRGYSGNATRTQRGVKFLGSRVAKYVLSMTYPDQPCLPSGRTAQDGFPQGIAGDHHRHHHYPHSYASHEYRDEQRLSYKITSISFIGHSLGGPTQTFALAYIQKHSPTFFELIKPRNFITIASPLMGIGAESAPYVRLALETGLVGLTGRDLGLSWGLNTVVRNRWTAFNRSRGQIPNSGEKELATEPLLRILPSGLAHAALKKFENRTVYANTVNDGIVPLRTSSLLFLDWQSLEKVERYQRDANFIESIAVRAWREMKGKNSVTTSHREWKAPDPISKDEIYLHNNPSNTFSHTDSGLTSSAIIDVNANEPISEKYVSRRHKQMITKCQTLRIDESTTSLESIKGLGVSQGRSATFPVNNEIYAPPETSFFEWVGDMMNSAAPNLTHILDPNTRPKTILHDRVYQPADIPPLEDDTNVRVEEKIARSYHCDMSWRKVLVKLEPDAHISICVRRMFPDSQGWPVFKHIVDSHFNGAGSAAQARGVPSKSNADINLLFDNEINPGAKKQQESDMLDGKDDDSDDDNKFRSLARTGRQFKASTWYAGKRLL</sequence>
<organism evidence="5 6">
    <name type="scientific">Hirsutella minnesotensis 3608</name>
    <dbReference type="NCBI Taxonomy" id="1043627"/>
    <lineage>
        <taxon>Eukaryota</taxon>
        <taxon>Fungi</taxon>
        <taxon>Dikarya</taxon>
        <taxon>Ascomycota</taxon>
        <taxon>Pezizomycotina</taxon>
        <taxon>Sordariomycetes</taxon>
        <taxon>Hypocreomycetidae</taxon>
        <taxon>Hypocreales</taxon>
        <taxon>Ophiocordycipitaceae</taxon>
        <taxon>Hirsutella</taxon>
    </lineage>
</organism>
<evidence type="ECO:0000313" key="6">
    <source>
        <dbReference type="Proteomes" id="UP000054481"/>
    </source>
</evidence>
<feature type="compositionally biased region" description="Polar residues" evidence="3">
    <location>
        <begin position="225"/>
        <end position="236"/>
    </location>
</feature>
<dbReference type="InterPro" id="IPR007751">
    <property type="entry name" value="DUF676_lipase-like"/>
</dbReference>
<evidence type="ECO:0000256" key="1">
    <source>
        <dbReference type="ARBA" id="ARBA00007920"/>
    </source>
</evidence>
<dbReference type="Proteomes" id="UP000054481">
    <property type="component" value="Unassembled WGS sequence"/>
</dbReference>
<name>A0A0F7ZLL9_9HYPO</name>
<evidence type="ECO:0000313" key="5">
    <source>
        <dbReference type="EMBL" id="KJZ71245.1"/>
    </source>
</evidence>
<dbReference type="SUPFAM" id="SSF53474">
    <property type="entry name" value="alpha/beta-Hydrolases"/>
    <property type="match status" value="1"/>
</dbReference>
<feature type="region of interest" description="Disordered" evidence="3">
    <location>
        <begin position="789"/>
        <end position="819"/>
    </location>
</feature>
<dbReference type="InterPro" id="IPR029058">
    <property type="entry name" value="AB_hydrolase_fold"/>
</dbReference>
<feature type="domain" description="DUF676" evidence="4">
    <location>
        <begin position="242"/>
        <end position="320"/>
    </location>
</feature>
<comment type="similarity">
    <text evidence="1">Belongs to the putative lipase ROG1 family.</text>
</comment>
<dbReference type="GO" id="GO:0016042">
    <property type="term" value="P:lipid catabolic process"/>
    <property type="evidence" value="ECO:0007669"/>
    <property type="project" value="UniProtKB-KW"/>
</dbReference>
<feature type="region of interest" description="Disordered" evidence="3">
    <location>
        <begin position="218"/>
        <end position="238"/>
    </location>
</feature>
<gene>
    <name evidence="5" type="ORF">HIM_09388</name>
</gene>
<accession>A0A0F7ZLL9</accession>
<proteinExistence type="inferred from homology"/>